<sequence length="230" mass="26024">MLSKILGLLMALFNLSTPVPLVTPTPFPTPTPTVKSVYIENVPFTAQAPFGEWSDPRQQDGCEEASSLIAISWARNQTLTPQKTLDAILKISQFQTDKYDEYRDTSASDTANRIIHDYFDYLQAAVKSISSPEEIVWELAQGHLIIAPMDGQKLKNPFYTPPGPERHMLVIKGYDKEKRQFITNDVGTRRGENYRYPRDVLFSAIRDYPTGYHVSITSVIKRIIVISKPS</sequence>
<protein>
    <recommendedName>
        <fullName evidence="2">Peptidase C39-like domain-containing protein</fullName>
    </recommendedName>
</protein>
<keyword evidence="1" id="KW-0732">Signal</keyword>
<evidence type="ECO:0000313" key="3">
    <source>
        <dbReference type="EMBL" id="OGD03500.1"/>
    </source>
</evidence>
<dbReference type="AlphaFoldDB" id="A0A1F4ZAX5"/>
<evidence type="ECO:0000256" key="1">
    <source>
        <dbReference type="SAM" id="SignalP"/>
    </source>
</evidence>
<dbReference type="Gene3D" id="3.90.70.10">
    <property type="entry name" value="Cysteine proteinases"/>
    <property type="match status" value="1"/>
</dbReference>
<dbReference type="Proteomes" id="UP000177080">
    <property type="component" value="Unassembled WGS sequence"/>
</dbReference>
<reference evidence="3 4" key="1">
    <citation type="journal article" date="2016" name="Nat. Commun.">
        <title>Thousands of microbial genomes shed light on interconnected biogeochemical processes in an aquifer system.</title>
        <authorList>
            <person name="Anantharaman K."/>
            <person name="Brown C.T."/>
            <person name="Hug L.A."/>
            <person name="Sharon I."/>
            <person name="Castelle C.J."/>
            <person name="Probst A.J."/>
            <person name="Thomas B.C."/>
            <person name="Singh A."/>
            <person name="Wilkins M.J."/>
            <person name="Karaoz U."/>
            <person name="Brodie E.L."/>
            <person name="Williams K.H."/>
            <person name="Hubbard S.S."/>
            <person name="Banfield J.F."/>
        </authorList>
    </citation>
    <scope>NUCLEOTIDE SEQUENCE [LARGE SCALE GENOMIC DNA]</scope>
</reference>
<feature type="domain" description="Peptidase C39-like" evidence="2">
    <location>
        <begin position="41"/>
        <end position="185"/>
    </location>
</feature>
<dbReference type="STRING" id="1797259.A2989_02645"/>
<dbReference type="InterPro" id="IPR039564">
    <property type="entry name" value="Peptidase_C39-like"/>
</dbReference>
<feature type="signal peptide" evidence="1">
    <location>
        <begin position="1"/>
        <end position="21"/>
    </location>
</feature>
<feature type="chain" id="PRO_5009516002" description="Peptidase C39-like domain-containing protein" evidence="1">
    <location>
        <begin position="22"/>
        <end position="230"/>
    </location>
</feature>
<evidence type="ECO:0000259" key="2">
    <source>
        <dbReference type="Pfam" id="PF13529"/>
    </source>
</evidence>
<proteinExistence type="predicted"/>
<organism evidence="3 4">
    <name type="scientific">Candidatus Amesbacteria bacterium RIFCSPLOWO2_01_FULL_48_25</name>
    <dbReference type="NCBI Taxonomy" id="1797259"/>
    <lineage>
        <taxon>Bacteria</taxon>
        <taxon>Candidatus Amesiibacteriota</taxon>
    </lineage>
</organism>
<name>A0A1F4ZAX5_9BACT</name>
<dbReference type="Pfam" id="PF13529">
    <property type="entry name" value="Peptidase_C39_2"/>
    <property type="match status" value="1"/>
</dbReference>
<comment type="caution">
    <text evidence="3">The sequence shown here is derived from an EMBL/GenBank/DDBJ whole genome shotgun (WGS) entry which is preliminary data.</text>
</comment>
<gene>
    <name evidence="3" type="ORF">A2989_02645</name>
</gene>
<accession>A0A1F4ZAX5</accession>
<dbReference type="EMBL" id="MEXN01000006">
    <property type="protein sequence ID" value="OGD03500.1"/>
    <property type="molecule type" value="Genomic_DNA"/>
</dbReference>
<evidence type="ECO:0000313" key="4">
    <source>
        <dbReference type="Proteomes" id="UP000177080"/>
    </source>
</evidence>